<gene>
    <name evidence="2" type="primary">Contig9720.g10397</name>
    <name evidence="2" type="ORF">STYLEM_3153</name>
</gene>
<feature type="compositionally biased region" description="Basic residues" evidence="1">
    <location>
        <begin position="233"/>
        <end position="245"/>
    </location>
</feature>
<dbReference type="AlphaFoldDB" id="A0A077ZWB0"/>
<accession>A0A077ZWB0</accession>
<organism evidence="2 3">
    <name type="scientific">Stylonychia lemnae</name>
    <name type="common">Ciliate</name>
    <dbReference type="NCBI Taxonomy" id="5949"/>
    <lineage>
        <taxon>Eukaryota</taxon>
        <taxon>Sar</taxon>
        <taxon>Alveolata</taxon>
        <taxon>Ciliophora</taxon>
        <taxon>Intramacronucleata</taxon>
        <taxon>Spirotrichea</taxon>
        <taxon>Stichotrichia</taxon>
        <taxon>Sporadotrichida</taxon>
        <taxon>Oxytrichidae</taxon>
        <taxon>Stylonychinae</taxon>
        <taxon>Stylonychia</taxon>
    </lineage>
</organism>
<dbReference type="EMBL" id="CCKQ01003053">
    <property type="protein sequence ID" value="CDW74159.1"/>
    <property type="molecule type" value="Genomic_DNA"/>
</dbReference>
<evidence type="ECO:0000256" key="1">
    <source>
        <dbReference type="SAM" id="MobiDB-lite"/>
    </source>
</evidence>
<feature type="compositionally biased region" description="Polar residues" evidence="1">
    <location>
        <begin position="206"/>
        <end position="221"/>
    </location>
</feature>
<feature type="region of interest" description="Disordered" evidence="1">
    <location>
        <begin position="1"/>
        <end position="31"/>
    </location>
</feature>
<protein>
    <submittedName>
        <fullName evidence="2">Uncharacterized protein</fullName>
    </submittedName>
</protein>
<keyword evidence="3" id="KW-1185">Reference proteome</keyword>
<evidence type="ECO:0000313" key="2">
    <source>
        <dbReference type="EMBL" id="CDW74159.1"/>
    </source>
</evidence>
<name>A0A077ZWB0_STYLE</name>
<feature type="compositionally biased region" description="Basic and acidic residues" evidence="1">
    <location>
        <begin position="18"/>
        <end position="29"/>
    </location>
</feature>
<dbReference type="Proteomes" id="UP000039865">
    <property type="component" value="Unassembled WGS sequence"/>
</dbReference>
<evidence type="ECO:0000313" key="3">
    <source>
        <dbReference type="Proteomes" id="UP000039865"/>
    </source>
</evidence>
<feature type="compositionally biased region" description="Polar residues" evidence="1">
    <location>
        <begin position="173"/>
        <end position="182"/>
    </location>
</feature>
<reference evidence="2 3" key="1">
    <citation type="submission" date="2014-06" db="EMBL/GenBank/DDBJ databases">
        <authorList>
            <person name="Swart Estienne"/>
        </authorList>
    </citation>
    <scope>NUCLEOTIDE SEQUENCE [LARGE SCALE GENOMIC DNA]</scope>
    <source>
        <strain evidence="2 3">130c</strain>
    </source>
</reference>
<feature type="compositionally biased region" description="Low complexity" evidence="1">
    <location>
        <begin position="246"/>
        <end position="261"/>
    </location>
</feature>
<feature type="region of interest" description="Disordered" evidence="1">
    <location>
        <begin position="173"/>
        <end position="262"/>
    </location>
</feature>
<proteinExistence type="predicted"/>
<dbReference type="InParanoid" id="A0A077ZWB0"/>
<sequence>MELDEQLKQGKLSSKNLFQDKKDMKEGKKARTKTLVKPIIEKLEFESNEHKRDQLARKKKTQAITKINIHYTPANPKEILVLNSNQPIKPKSRVKTEYSAQALKKEQESKIRSQQFSKELDKILSSDAFFNRSKVQKSEPVNCIIELSQLSYAKMTQKTKEFISANQNSKLNSSIEQLSGSKTPRKGQKQKKDSTENFLKSKCKKSSSPVHKSIDTLNQKQIKSKRVEDTPISKRKAKEAKKKQQQSHFQHQYHTQKQSQQDNSIVCTISDEVKVSAETYQSRGHDYVTFGEPSSLDQVDVSVAEPQAKSRKAKTKKTLKVNSQLLENDVIKEISSENLFNQLAKSNNELSSFSQELMNDFHRIIQNGREDFINRKRVQQNDSPYRVIEEQSIQLPRILSIIRIYFSLTKRRLRVRVQVEDSNSEIGYIFTNIDLTELNKESPVLFVEYIQRLFNKKQQEDQSSTASFQS</sequence>